<dbReference type="AlphaFoldDB" id="A0AAE1LFN3"/>
<sequence>MCLIWISKFQFWKYFSKFLSPSFPASIFHTSAVYSVSPMSQSLPSVSSARPSGLPIASCSDQPAALVLPSASRAVVCVLAPDWLSFRTSLLFREKLRFVVRRAVCCHCCYFRVCLFVFAFARVSISLSFPVFHPISSSSCPISSSFSISMGTRTMIRRPCPESVCNAFLIVTRFPTGRQLRLVLSNSMRWCLPHCWIAIGFTAAGSVVNLATWFCATAPSRCPTGSSSNFLSRG</sequence>
<dbReference type="Proteomes" id="UP001219518">
    <property type="component" value="Unassembled WGS sequence"/>
</dbReference>
<protein>
    <submittedName>
        <fullName evidence="1">Myomegalin</fullName>
    </submittedName>
</protein>
<comment type="caution">
    <text evidence="1">The sequence shown here is derived from an EMBL/GenBank/DDBJ whole genome shotgun (WGS) entry which is preliminary data.</text>
</comment>
<evidence type="ECO:0000313" key="1">
    <source>
        <dbReference type="EMBL" id="KAK3918411.1"/>
    </source>
</evidence>
<organism evidence="1 2">
    <name type="scientific">Frankliniella fusca</name>
    <dbReference type="NCBI Taxonomy" id="407009"/>
    <lineage>
        <taxon>Eukaryota</taxon>
        <taxon>Metazoa</taxon>
        <taxon>Ecdysozoa</taxon>
        <taxon>Arthropoda</taxon>
        <taxon>Hexapoda</taxon>
        <taxon>Insecta</taxon>
        <taxon>Pterygota</taxon>
        <taxon>Neoptera</taxon>
        <taxon>Paraneoptera</taxon>
        <taxon>Thysanoptera</taxon>
        <taxon>Terebrantia</taxon>
        <taxon>Thripoidea</taxon>
        <taxon>Thripidae</taxon>
        <taxon>Frankliniella</taxon>
    </lineage>
</organism>
<dbReference type="EMBL" id="JAHWGI010000935">
    <property type="protein sequence ID" value="KAK3918411.1"/>
    <property type="molecule type" value="Genomic_DNA"/>
</dbReference>
<evidence type="ECO:0000313" key="2">
    <source>
        <dbReference type="Proteomes" id="UP001219518"/>
    </source>
</evidence>
<proteinExistence type="predicted"/>
<name>A0AAE1LFN3_9NEOP</name>
<reference evidence="1" key="2">
    <citation type="journal article" date="2023" name="BMC Genomics">
        <title>Pest status, molecular evolution, and epigenetic factors derived from the genome assembly of Frankliniella fusca, a thysanopteran phytovirus vector.</title>
        <authorList>
            <person name="Catto M.A."/>
            <person name="Labadie P.E."/>
            <person name="Jacobson A.L."/>
            <person name="Kennedy G.G."/>
            <person name="Srinivasan R."/>
            <person name="Hunt B.G."/>
        </authorList>
    </citation>
    <scope>NUCLEOTIDE SEQUENCE</scope>
    <source>
        <strain evidence="1">PL_HMW_Pooled</strain>
    </source>
</reference>
<keyword evidence="2" id="KW-1185">Reference proteome</keyword>
<reference evidence="1" key="1">
    <citation type="submission" date="2021-07" db="EMBL/GenBank/DDBJ databases">
        <authorList>
            <person name="Catto M.A."/>
            <person name="Jacobson A."/>
            <person name="Kennedy G."/>
            <person name="Labadie P."/>
            <person name="Hunt B.G."/>
            <person name="Srinivasan R."/>
        </authorList>
    </citation>
    <scope>NUCLEOTIDE SEQUENCE</scope>
    <source>
        <strain evidence="1">PL_HMW_Pooled</strain>
        <tissue evidence="1">Head</tissue>
    </source>
</reference>
<accession>A0AAE1LFN3</accession>
<gene>
    <name evidence="1" type="ORF">KUF71_000983</name>
</gene>